<evidence type="ECO:0000313" key="3">
    <source>
        <dbReference type="Proteomes" id="UP000092445"/>
    </source>
</evidence>
<keyword evidence="3" id="KW-1185">Reference proteome</keyword>
<accession>A0A1B0A707</accession>
<dbReference type="AlphaFoldDB" id="A0A1B0A707"/>
<organism evidence="2 3">
    <name type="scientific">Glossina pallidipes</name>
    <name type="common">Tsetse fly</name>
    <dbReference type="NCBI Taxonomy" id="7398"/>
    <lineage>
        <taxon>Eukaryota</taxon>
        <taxon>Metazoa</taxon>
        <taxon>Ecdysozoa</taxon>
        <taxon>Arthropoda</taxon>
        <taxon>Hexapoda</taxon>
        <taxon>Insecta</taxon>
        <taxon>Pterygota</taxon>
        <taxon>Neoptera</taxon>
        <taxon>Endopterygota</taxon>
        <taxon>Diptera</taxon>
        <taxon>Brachycera</taxon>
        <taxon>Muscomorpha</taxon>
        <taxon>Hippoboscoidea</taxon>
        <taxon>Glossinidae</taxon>
        <taxon>Glossina</taxon>
    </lineage>
</organism>
<keyword evidence="1" id="KW-0472">Membrane</keyword>
<dbReference type="EnsemblMetazoa" id="GPAI036250-RA">
    <property type="protein sequence ID" value="GPAI036250-PA"/>
    <property type="gene ID" value="GPAI036250"/>
</dbReference>
<reference evidence="2" key="2">
    <citation type="submission" date="2020-05" db="UniProtKB">
        <authorList>
            <consortium name="EnsemblMetazoa"/>
        </authorList>
    </citation>
    <scope>IDENTIFICATION</scope>
    <source>
        <strain evidence="2">IAEA</strain>
    </source>
</reference>
<evidence type="ECO:0000313" key="2">
    <source>
        <dbReference type="EnsemblMetazoa" id="GPAI036250-PA"/>
    </source>
</evidence>
<dbReference type="Proteomes" id="UP000092445">
    <property type="component" value="Unassembled WGS sequence"/>
</dbReference>
<sequence length="115" mass="13106">MTIIALNNNNNKSKISSFTKRRYPLCDVRVLSSYISAFAALFFVASQVKVIKFSYAYKQTYRCTVNLMHAYVYLYMRGYAGLLEILSGQTNGGNYSKPQTQIRIRYFVGCVLAKA</sequence>
<feature type="transmembrane region" description="Helical" evidence="1">
    <location>
        <begin position="31"/>
        <end position="51"/>
    </location>
</feature>
<evidence type="ECO:0000256" key="1">
    <source>
        <dbReference type="SAM" id="Phobius"/>
    </source>
</evidence>
<keyword evidence="1" id="KW-0812">Transmembrane</keyword>
<proteinExistence type="predicted"/>
<dbReference type="VEuPathDB" id="VectorBase:GPAI036250"/>
<reference evidence="3" key="1">
    <citation type="submission" date="2014-03" db="EMBL/GenBank/DDBJ databases">
        <authorList>
            <person name="Aksoy S."/>
            <person name="Warren W."/>
            <person name="Wilson R.K."/>
        </authorList>
    </citation>
    <scope>NUCLEOTIDE SEQUENCE [LARGE SCALE GENOMIC DNA]</scope>
    <source>
        <strain evidence="3">IAEA</strain>
    </source>
</reference>
<keyword evidence="1" id="KW-1133">Transmembrane helix</keyword>
<name>A0A1B0A707_GLOPL</name>
<protein>
    <submittedName>
        <fullName evidence="2">Uncharacterized protein</fullName>
    </submittedName>
</protein>